<dbReference type="Gene3D" id="3.40.630.30">
    <property type="match status" value="1"/>
</dbReference>
<reference evidence="5" key="1">
    <citation type="submission" date="2016-11" db="EMBL/GenBank/DDBJ databases">
        <authorList>
            <person name="Varghese N."/>
            <person name="Submissions S."/>
        </authorList>
    </citation>
    <scope>NUCLEOTIDE SEQUENCE [LARGE SCALE GENOMIC DNA]</scope>
    <source>
        <strain evidence="5">DSM 29440</strain>
    </source>
</reference>
<dbReference type="PANTHER" id="PTHR43420">
    <property type="entry name" value="ACETYLTRANSFERASE"/>
    <property type="match status" value="1"/>
</dbReference>
<dbReference type="CDD" id="cd04301">
    <property type="entry name" value="NAT_SF"/>
    <property type="match status" value="1"/>
</dbReference>
<keyword evidence="1 4" id="KW-0808">Transferase</keyword>
<dbReference type="OrthoDB" id="9797456at2"/>
<keyword evidence="5" id="KW-1185">Reference proteome</keyword>
<dbReference type="PANTHER" id="PTHR43420:SF3">
    <property type="entry name" value="N-ACETYLTRANSFERASE DOMAIN-CONTAINING PROTEIN"/>
    <property type="match status" value="1"/>
</dbReference>
<dbReference type="Pfam" id="PF08445">
    <property type="entry name" value="FR47"/>
    <property type="match status" value="1"/>
</dbReference>
<protein>
    <submittedName>
        <fullName evidence="4">Predicted acetyltransferase, GNAT family</fullName>
    </submittedName>
</protein>
<dbReference type="STRING" id="1217970.SAMN05444002_3699"/>
<sequence length="223" mass="23421">MPDHPLDCPARAALTGPHAQLAQRGGTALRYDPGLIPFACIDPAHPEDLATLAAPGEIAVFLQKARVATLPGFTETLRADAVQLTSRTLPPAPDDPRITPLGPRDAAEMLALAEATRPGPFTLRALELGPFWGIRHEGRLIAMAGTRMAAPGFTEISGVCTDPSARGQGLARRLSAHVAHQITAAGSTPFLHAFASNPAAIALYESLGFAIRAELACAIFEKL</sequence>
<organism evidence="4 5">
    <name type="scientific">Vannielia litorea</name>
    <dbReference type="NCBI Taxonomy" id="1217970"/>
    <lineage>
        <taxon>Bacteria</taxon>
        <taxon>Pseudomonadati</taxon>
        <taxon>Pseudomonadota</taxon>
        <taxon>Alphaproteobacteria</taxon>
        <taxon>Rhodobacterales</taxon>
        <taxon>Paracoccaceae</taxon>
        <taxon>Vannielia</taxon>
    </lineage>
</organism>
<dbReference type="InterPro" id="IPR000182">
    <property type="entry name" value="GNAT_dom"/>
</dbReference>
<dbReference type="RefSeq" id="WP_139301353.1">
    <property type="nucleotide sequence ID" value="NZ_FSRL01000002.1"/>
</dbReference>
<dbReference type="Proteomes" id="UP000184932">
    <property type="component" value="Unassembled WGS sequence"/>
</dbReference>
<dbReference type="PROSITE" id="PS51186">
    <property type="entry name" value="GNAT"/>
    <property type="match status" value="1"/>
</dbReference>
<dbReference type="InterPro" id="IPR016181">
    <property type="entry name" value="Acyl_CoA_acyltransferase"/>
</dbReference>
<gene>
    <name evidence="4" type="ORF">SAMN05444002_3699</name>
</gene>
<dbReference type="InterPro" id="IPR013653">
    <property type="entry name" value="GCN5-like_dom"/>
</dbReference>
<accession>A0A1N6ICG1</accession>
<dbReference type="EMBL" id="FSRL01000002">
    <property type="protein sequence ID" value="SIO29706.1"/>
    <property type="molecule type" value="Genomic_DNA"/>
</dbReference>
<keyword evidence="2" id="KW-0012">Acyltransferase</keyword>
<evidence type="ECO:0000259" key="3">
    <source>
        <dbReference type="PROSITE" id="PS51186"/>
    </source>
</evidence>
<evidence type="ECO:0000256" key="2">
    <source>
        <dbReference type="ARBA" id="ARBA00023315"/>
    </source>
</evidence>
<evidence type="ECO:0000313" key="5">
    <source>
        <dbReference type="Proteomes" id="UP000184932"/>
    </source>
</evidence>
<evidence type="ECO:0000256" key="1">
    <source>
        <dbReference type="ARBA" id="ARBA00022679"/>
    </source>
</evidence>
<dbReference type="AlphaFoldDB" id="A0A1N6ICG1"/>
<evidence type="ECO:0000313" key="4">
    <source>
        <dbReference type="EMBL" id="SIO29706.1"/>
    </source>
</evidence>
<proteinExistence type="predicted"/>
<name>A0A1N6ICG1_9RHOB</name>
<dbReference type="InterPro" id="IPR050680">
    <property type="entry name" value="YpeA/RimI_acetyltransf"/>
</dbReference>
<dbReference type="GO" id="GO:0016747">
    <property type="term" value="F:acyltransferase activity, transferring groups other than amino-acyl groups"/>
    <property type="evidence" value="ECO:0007669"/>
    <property type="project" value="InterPro"/>
</dbReference>
<dbReference type="SUPFAM" id="SSF55729">
    <property type="entry name" value="Acyl-CoA N-acyltransferases (Nat)"/>
    <property type="match status" value="1"/>
</dbReference>
<feature type="domain" description="N-acetyltransferase" evidence="3">
    <location>
        <begin position="96"/>
        <end position="223"/>
    </location>
</feature>